<dbReference type="SUPFAM" id="SSF82861">
    <property type="entry name" value="Mechanosensitive channel protein MscS (YggB), transmembrane region"/>
    <property type="match status" value="1"/>
</dbReference>
<name>A0A8J7ISQ3_9FLAO</name>
<dbReference type="PANTHER" id="PTHR30221:SF1">
    <property type="entry name" value="SMALL-CONDUCTANCE MECHANOSENSITIVE CHANNEL"/>
    <property type="match status" value="1"/>
</dbReference>
<evidence type="ECO:0000259" key="2">
    <source>
        <dbReference type="Pfam" id="PF00924"/>
    </source>
</evidence>
<dbReference type="InterPro" id="IPR011014">
    <property type="entry name" value="MscS_channel_TM-2"/>
</dbReference>
<dbReference type="Proteomes" id="UP000610931">
    <property type="component" value="Unassembled WGS sequence"/>
</dbReference>
<keyword evidence="4" id="KW-1185">Reference proteome</keyword>
<dbReference type="GO" id="GO:0016020">
    <property type="term" value="C:membrane"/>
    <property type="evidence" value="ECO:0007669"/>
    <property type="project" value="InterPro"/>
</dbReference>
<dbReference type="InterPro" id="IPR045275">
    <property type="entry name" value="MscS_archaea/bacteria_type"/>
</dbReference>
<evidence type="ECO:0000313" key="3">
    <source>
        <dbReference type="EMBL" id="MBJ6367220.1"/>
    </source>
</evidence>
<feature type="domain" description="Mechanosensitive ion channel MscS" evidence="2">
    <location>
        <begin position="223"/>
        <end position="271"/>
    </location>
</feature>
<dbReference type="GO" id="GO:0008381">
    <property type="term" value="F:mechanosensitive monoatomic ion channel activity"/>
    <property type="evidence" value="ECO:0007669"/>
    <property type="project" value="InterPro"/>
</dbReference>
<feature type="transmembrane region" description="Helical" evidence="1">
    <location>
        <begin position="159"/>
        <end position="180"/>
    </location>
</feature>
<protein>
    <submittedName>
        <fullName evidence="3">Mechanosensitive ion channel</fullName>
    </submittedName>
</protein>
<evidence type="ECO:0000256" key="1">
    <source>
        <dbReference type="SAM" id="Phobius"/>
    </source>
</evidence>
<reference evidence="3" key="1">
    <citation type="submission" date="2020-12" db="EMBL/GenBank/DDBJ databases">
        <title>Snuella sp. nov., isolated from sediment in Incheon.</title>
        <authorList>
            <person name="Kim W."/>
        </authorList>
    </citation>
    <scope>NUCLEOTIDE SEQUENCE</scope>
    <source>
        <strain evidence="3">CAU 1569</strain>
    </source>
</reference>
<keyword evidence="1" id="KW-1133">Transmembrane helix</keyword>
<proteinExistence type="predicted"/>
<keyword evidence="1" id="KW-0472">Membrane</keyword>
<dbReference type="Pfam" id="PF00924">
    <property type="entry name" value="MS_channel_2nd"/>
    <property type="match status" value="1"/>
</dbReference>
<dbReference type="Pfam" id="PF05552">
    <property type="entry name" value="MS_channel_1st_1"/>
    <property type="match status" value="2"/>
</dbReference>
<feature type="transmembrane region" description="Helical" evidence="1">
    <location>
        <begin position="25"/>
        <end position="47"/>
    </location>
</feature>
<feature type="transmembrane region" description="Helical" evidence="1">
    <location>
        <begin position="186"/>
        <end position="209"/>
    </location>
</feature>
<dbReference type="EMBL" id="JAELVQ010000003">
    <property type="protein sequence ID" value="MBJ6367220.1"/>
    <property type="molecule type" value="Genomic_DNA"/>
</dbReference>
<evidence type="ECO:0000313" key="4">
    <source>
        <dbReference type="Proteomes" id="UP000610931"/>
    </source>
</evidence>
<feature type="transmembrane region" description="Helical" evidence="1">
    <location>
        <begin position="120"/>
        <end position="138"/>
    </location>
</feature>
<organism evidence="3 4">
    <name type="scientific">Snuella sedimenti</name>
    <dbReference type="NCBI Taxonomy" id="2798802"/>
    <lineage>
        <taxon>Bacteria</taxon>
        <taxon>Pseudomonadati</taxon>
        <taxon>Bacteroidota</taxon>
        <taxon>Flavobacteriia</taxon>
        <taxon>Flavobacteriales</taxon>
        <taxon>Flavobacteriaceae</taxon>
        <taxon>Snuella</taxon>
    </lineage>
</organism>
<dbReference type="InterPro" id="IPR006685">
    <property type="entry name" value="MscS_channel_2nd"/>
</dbReference>
<dbReference type="PANTHER" id="PTHR30221">
    <property type="entry name" value="SMALL-CONDUCTANCE MECHANOSENSITIVE CHANNEL"/>
    <property type="match status" value="1"/>
</dbReference>
<feature type="transmembrane region" description="Helical" evidence="1">
    <location>
        <begin position="91"/>
        <end position="108"/>
    </location>
</feature>
<dbReference type="InterPro" id="IPR008910">
    <property type="entry name" value="MSC_TM_helix"/>
</dbReference>
<dbReference type="RefSeq" id="WP_199113559.1">
    <property type="nucleotide sequence ID" value="NZ_JAELVQ010000003.1"/>
</dbReference>
<dbReference type="Gene3D" id="1.10.287.1260">
    <property type="match status" value="2"/>
</dbReference>
<keyword evidence="1" id="KW-0812">Transmembrane</keyword>
<sequence length="275" mass="30635">MGKLSEWNEGIVNSLSAMTTEVAEVIPNMLAAIAVLIIGWLVTKLVVGVAKKALKFAKADKLDDKINEIEFFGDKKFNFDVIKIVSRFLKWLLYILLIIIITDILNLTMVSEEIRNFLRYIPRLFSALIVFTIGLLLANFIKKTIKSFFESMDLSGSKLVSNIVFLLLIVFVSITALNQAGVDTEIITSNITMILGAFLVSFALAFGLGAQKIVTDLLRAFYARKTYEIGQQIEFKGMKGEVVIIDNLSITIKTAQGKFVIPIKELVESQVKIEG</sequence>
<gene>
    <name evidence="3" type="ORF">JF259_03855</name>
</gene>
<dbReference type="AlphaFoldDB" id="A0A8J7ISQ3"/>
<accession>A0A8J7ISQ3</accession>
<comment type="caution">
    <text evidence="3">The sequence shown here is derived from an EMBL/GenBank/DDBJ whole genome shotgun (WGS) entry which is preliminary data.</text>
</comment>